<comment type="caution">
    <text evidence="1">The sequence shown here is derived from an EMBL/GenBank/DDBJ whole genome shotgun (WGS) entry which is preliminary data.</text>
</comment>
<dbReference type="AlphaFoldDB" id="A0A0F9LYL7"/>
<reference evidence="1" key="1">
    <citation type="journal article" date="2015" name="Nature">
        <title>Complex archaea that bridge the gap between prokaryotes and eukaryotes.</title>
        <authorList>
            <person name="Spang A."/>
            <person name="Saw J.H."/>
            <person name="Jorgensen S.L."/>
            <person name="Zaremba-Niedzwiedzka K."/>
            <person name="Martijn J."/>
            <person name="Lind A.E."/>
            <person name="van Eijk R."/>
            <person name="Schleper C."/>
            <person name="Guy L."/>
            <person name="Ettema T.J."/>
        </authorList>
    </citation>
    <scope>NUCLEOTIDE SEQUENCE</scope>
</reference>
<evidence type="ECO:0000313" key="1">
    <source>
        <dbReference type="EMBL" id="KKM69450.1"/>
    </source>
</evidence>
<dbReference type="EMBL" id="LAZR01009991">
    <property type="protein sequence ID" value="KKM69450.1"/>
    <property type="molecule type" value="Genomic_DNA"/>
</dbReference>
<accession>A0A0F9LYL7</accession>
<proteinExistence type="predicted"/>
<organism evidence="1">
    <name type="scientific">marine sediment metagenome</name>
    <dbReference type="NCBI Taxonomy" id="412755"/>
    <lineage>
        <taxon>unclassified sequences</taxon>
        <taxon>metagenomes</taxon>
        <taxon>ecological metagenomes</taxon>
    </lineage>
</organism>
<name>A0A0F9LYL7_9ZZZZ</name>
<protein>
    <submittedName>
        <fullName evidence="1">Uncharacterized protein</fullName>
    </submittedName>
</protein>
<sequence length="55" mass="6319">MDKDGNTKIYLGKPIINLSVDIKNTTLNLTILAEEEDFEYQEFEGSKLQLINDDK</sequence>
<gene>
    <name evidence="1" type="ORF">LCGC14_1450720</name>
</gene>